<dbReference type="GO" id="GO:0016787">
    <property type="term" value="F:hydrolase activity"/>
    <property type="evidence" value="ECO:0007669"/>
    <property type="project" value="UniProtKB-KW"/>
</dbReference>
<keyword evidence="4" id="KW-0326">Glycosidase</keyword>
<name>A0ABR4KDW8_9EURO</name>
<dbReference type="PANTHER" id="PTHR42800:SF1">
    <property type="entry name" value="EXOINULINASE INUD (AFU_ORTHOLOGUE AFUA_5G00480)"/>
    <property type="match status" value="1"/>
</dbReference>
<feature type="domain" description="Glycosyl hydrolase family 32 C-terminal" evidence="8">
    <location>
        <begin position="1251"/>
        <end position="1386"/>
    </location>
</feature>
<evidence type="ECO:0000259" key="8">
    <source>
        <dbReference type="Pfam" id="PF08244"/>
    </source>
</evidence>
<evidence type="ECO:0000313" key="9">
    <source>
        <dbReference type="EMBL" id="KAL2850491.1"/>
    </source>
</evidence>
<evidence type="ECO:0000256" key="1">
    <source>
        <dbReference type="ARBA" id="ARBA00009902"/>
    </source>
</evidence>
<dbReference type="Pfam" id="PF08244">
    <property type="entry name" value="Glyco_hydro_32C"/>
    <property type="match status" value="2"/>
</dbReference>
<dbReference type="InterPro" id="IPR023296">
    <property type="entry name" value="Glyco_hydro_beta-prop_sf"/>
</dbReference>
<dbReference type="GeneID" id="98163081"/>
<dbReference type="Gene3D" id="2.115.10.20">
    <property type="entry name" value="Glycosyl hydrolase domain, family 43"/>
    <property type="match status" value="3"/>
</dbReference>
<dbReference type="SUPFAM" id="SSF49899">
    <property type="entry name" value="Concanavalin A-like lectins/glucanases"/>
    <property type="match status" value="2"/>
</dbReference>
<dbReference type="PANTHER" id="PTHR42800">
    <property type="entry name" value="EXOINULINASE INUD (AFU_ORTHOLOGUE AFUA_5G00480)"/>
    <property type="match status" value="1"/>
</dbReference>
<comment type="similarity">
    <text evidence="1">Belongs to the glycosyl hydrolase 32 family.</text>
</comment>
<feature type="region of interest" description="Disordered" evidence="5">
    <location>
        <begin position="861"/>
        <end position="897"/>
    </location>
</feature>
<feature type="signal peptide" evidence="6">
    <location>
        <begin position="1"/>
        <end position="21"/>
    </location>
</feature>
<proteinExistence type="inferred from homology"/>
<keyword evidence="10" id="KW-1185">Reference proteome</keyword>
<gene>
    <name evidence="9" type="ORF">BJX68DRAFT_275777</name>
</gene>
<comment type="caution">
    <text evidence="9">The sequence shown here is derived from an EMBL/GenBank/DDBJ whole genome shotgun (WGS) entry which is preliminary data.</text>
</comment>
<dbReference type="InterPro" id="IPR018053">
    <property type="entry name" value="Glyco_hydro_32_AS"/>
</dbReference>
<dbReference type="PROSITE" id="PS00609">
    <property type="entry name" value="GLYCOSYL_HYDROL_F32"/>
    <property type="match status" value="1"/>
</dbReference>
<dbReference type="InterPro" id="IPR013189">
    <property type="entry name" value="Glyco_hydro_32_C"/>
</dbReference>
<dbReference type="CDD" id="cd18622">
    <property type="entry name" value="GH32_Inu-like"/>
    <property type="match status" value="2"/>
</dbReference>
<dbReference type="InterPro" id="IPR013148">
    <property type="entry name" value="Glyco_hydro_32_N"/>
</dbReference>
<dbReference type="Pfam" id="PF00251">
    <property type="entry name" value="Glyco_hydro_32N"/>
    <property type="match status" value="3"/>
</dbReference>
<accession>A0ABR4KDW8</accession>
<feature type="chain" id="PRO_5046584346" evidence="6">
    <location>
        <begin position="22"/>
        <end position="1392"/>
    </location>
</feature>
<evidence type="ECO:0000259" key="7">
    <source>
        <dbReference type="Pfam" id="PF00251"/>
    </source>
</evidence>
<evidence type="ECO:0000256" key="2">
    <source>
        <dbReference type="ARBA" id="ARBA00022729"/>
    </source>
</evidence>
<dbReference type="InterPro" id="IPR001362">
    <property type="entry name" value="Glyco_hydro_32"/>
</dbReference>
<reference evidence="9 10" key="1">
    <citation type="submission" date="2024-07" db="EMBL/GenBank/DDBJ databases">
        <title>Section-level genome sequencing and comparative genomics of Aspergillus sections Usti and Cavernicolus.</title>
        <authorList>
            <consortium name="Lawrence Berkeley National Laboratory"/>
            <person name="Nybo J.L."/>
            <person name="Vesth T.C."/>
            <person name="Theobald S."/>
            <person name="Frisvad J.C."/>
            <person name="Larsen T.O."/>
            <person name="Kjaerboelling I."/>
            <person name="Rothschild-Mancinelli K."/>
            <person name="Lyhne E.K."/>
            <person name="Kogle M.E."/>
            <person name="Barry K."/>
            <person name="Clum A."/>
            <person name="Na H."/>
            <person name="Ledsgaard L."/>
            <person name="Lin J."/>
            <person name="Lipzen A."/>
            <person name="Kuo A."/>
            <person name="Riley R."/>
            <person name="Mondo S."/>
            <person name="LaButti K."/>
            <person name="Haridas S."/>
            <person name="Pangalinan J."/>
            <person name="Salamov A.A."/>
            <person name="Simmons B.A."/>
            <person name="Magnuson J.K."/>
            <person name="Chen J."/>
            <person name="Drula E."/>
            <person name="Henrissat B."/>
            <person name="Wiebenga A."/>
            <person name="Lubbers R.J."/>
            <person name="Gomes A.C."/>
            <person name="Macurrencykelacurrency M.R."/>
            <person name="Stajich J."/>
            <person name="Grigoriev I.V."/>
            <person name="Mortensen U.H."/>
            <person name="De vries R.P."/>
            <person name="Baker S.E."/>
            <person name="Andersen M.R."/>
        </authorList>
    </citation>
    <scope>NUCLEOTIDE SEQUENCE [LARGE SCALE GENOMIC DNA]</scope>
    <source>
        <strain evidence="9 10">CBS 756.74</strain>
    </source>
</reference>
<dbReference type="InterPro" id="IPR013320">
    <property type="entry name" value="ConA-like_dom_sf"/>
</dbReference>
<feature type="compositionally biased region" description="Low complexity" evidence="5">
    <location>
        <begin position="865"/>
        <end position="897"/>
    </location>
</feature>
<feature type="region of interest" description="Disordered" evidence="5">
    <location>
        <begin position="294"/>
        <end position="326"/>
    </location>
</feature>
<dbReference type="EMBL" id="JBFXLR010000020">
    <property type="protein sequence ID" value="KAL2850491.1"/>
    <property type="molecule type" value="Genomic_DNA"/>
</dbReference>
<dbReference type="SMART" id="SM00640">
    <property type="entry name" value="Glyco_32"/>
    <property type="match status" value="2"/>
</dbReference>
<feature type="domain" description="Glycosyl hydrolase family 32 C-terminal" evidence="8">
    <location>
        <begin position="708"/>
        <end position="849"/>
    </location>
</feature>
<feature type="compositionally biased region" description="Low complexity" evidence="5">
    <location>
        <begin position="303"/>
        <end position="319"/>
    </location>
</feature>
<keyword evidence="3 9" id="KW-0378">Hydrolase</keyword>
<feature type="domain" description="Glycosyl hydrolase family 32 N-terminal" evidence="7">
    <location>
        <begin position="624"/>
        <end position="696"/>
    </location>
</feature>
<organism evidence="9 10">
    <name type="scientific">Aspergillus pseudodeflectus</name>
    <dbReference type="NCBI Taxonomy" id="176178"/>
    <lineage>
        <taxon>Eukaryota</taxon>
        <taxon>Fungi</taxon>
        <taxon>Dikarya</taxon>
        <taxon>Ascomycota</taxon>
        <taxon>Pezizomycotina</taxon>
        <taxon>Eurotiomycetes</taxon>
        <taxon>Eurotiomycetidae</taxon>
        <taxon>Eurotiales</taxon>
        <taxon>Aspergillaceae</taxon>
        <taxon>Aspergillus</taxon>
        <taxon>Aspergillus subgen. Nidulantes</taxon>
    </lineage>
</organism>
<protein>
    <submittedName>
        <fullName evidence="9">Glycosyl hydrolase family protein</fullName>
    </submittedName>
</protein>
<sequence length="1392" mass="148344">MVSFLALGLAAGLSLLQAASAQTYNELYRPQYHFTPAKNWMNDPNGLLYHNGVYHLYYQYNPGGDTWGAMSWGHATSDDLTHWEHQPVALLARGYPGDITEMFFSGSTVADTENTSGFGGNGTVPFVAMYTSYYPGSRNLPSGKSVNGGQQAQSIAYSLDEGMTWTTYDAANPVILNPPAPYADQWRDFRDPFVFWHAPTQKWVSVISLAQLHKLLIYTSPNLKDWTYASEFGPMNAVGGVWECPSIFPLALDGNEAETKWVVQIGLNPGGPPGVVGSGSQYIIGSFDGTAFVADSNTPPPSSTSTAGSSTTATQTSTSCNCPSETGTPGNVTFQDFEGTGDFASRGWVATGGLVGAAPAQGTLPGQQTVSGFAGSRLVNTFLNGDSTTGTLTSPSFTITRPQINFLIGGGNAPGAECINLKINGQSQAVRTATGQNEERLLPQTWDVTEFIGQTAITFTGNAPSQPPTQPLTGDGVWSFNGTGTYASRGWTATGDLVGKSPAQGTLSGQQTVSGYRGNFVNTFYAQDSTTGTLTSPTFTITQKRINFLIGGGNAPGVECINLKVGGQVVRTATGSDSEQLSAKSWDVTALIGQTAVIEIVDSSTGGWGHILVDEISFSDASTEPRGNNWMDWGPDYYAAAPFNGLPAEDRTNIAWLNNWQYAASIPTSPWRSMLSIPRKLSLKTLNGWPTLIQQPVANWADLQTGTYSNALSTVAEGTQSIPLSGKTLDITVTFSDRTSATGQFGLLLRATSDLAQQTRIGYDFSTKRMFVDRTKSGNVGFDGSFANTYYAPLTPGSNGKVTLRILLDSSSVEVFGGQGEVTLSAQIFPQDSGVNVRLFSSGGSTSGVTIDAKVLGSAFDPPASSSTSSTRSTTSTISSTSTTTSTSTSTTARPSATTPVDFHPVFHFAPNQNWMNEPNGLIKIGSTWHLFFQHNPTGNFWGNLAWGHATSTDLVSWDHKPIAIPSADGIQSFTGTTYFDAQNLSGLGSSSNPPYLAFYTGYFPSTGVQDQRLAYSLDQGVTWIKYAGNPIISQAQEAPHDVTQGLEIRDPKVIYHAPSSRWVMILAHGGQNKLTFWTSTNAIDWTWRSDFTASNIPNLPSGINGWEVPDFFELPIQGTTQKKWVLIMTPATGSPAGGNGVFALTGSFDGTVFTADPVDTATGAFWLDYGRDFDGALMWENVPTQDGRVILASVMNSYGGNPPTNTWKGMVSFPRTLELQQSNGKLRFVQQPVEEINGHAWPLASITNQALAPGQTLLSNIHARTLDIEISFTPSPGSTLTLAVRKGGSQQTLVRYVQSSNQLSVDRNASGNTSYDSAAGGVHTATVRPGANGEVHLRVLVDTCSIEVFGGQGEAVISNLIFPDVSADGVALTVTGGTVTLSQVVAREILL</sequence>
<dbReference type="Proteomes" id="UP001610444">
    <property type="component" value="Unassembled WGS sequence"/>
</dbReference>
<evidence type="ECO:0000256" key="6">
    <source>
        <dbReference type="SAM" id="SignalP"/>
    </source>
</evidence>
<feature type="domain" description="Glycosyl hydrolase family 32 N-terminal" evidence="7">
    <location>
        <begin position="908"/>
        <end position="1228"/>
    </location>
</feature>
<evidence type="ECO:0000313" key="10">
    <source>
        <dbReference type="Proteomes" id="UP001610444"/>
    </source>
</evidence>
<evidence type="ECO:0000256" key="3">
    <source>
        <dbReference type="ARBA" id="ARBA00022801"/>
    </source>
</evidence>
<feature type="domain" description="Glycosyl hydrolase family 32 N-terminal" evidence="7">
    <location>
        <begin position="33"/>
        <end position="297"/>
    </location>
</feature>
<dbReference type="Gene3D" id="2.60.120.560">
    <property type="entry name" value="Exo-inulinase, domain 1"/>
    <property type="match status" value="2"/>
</dbReference>
<evidence type="ECO:0000256" key="5">
    <source>
        <dbReference type="SAM" id="MobiDB-lite"/>
    </source>
</evidence>
<evidence type="ECO:0000256" key="4">
    <source>
        <dbReference type="ARBA" id="ARBA00023295"/>
    </source>
</evidence>
<dbReference type="RefSeq" id="XP_070899360.1">
    <property type="nucleotide sequence ID" value="XM_071047917.1"/>
</dbReference>
<keyword evidence="2 6" id="KW-0732">Signal</keyword>
<dbReference type="SUPFAM" id="SSF75005">
    <property type="entry name" value="Arabinanase/levansucrase/invertase"/>
    <property type="match status" value="2"/>
</dbReference>